<feature type="compositionally biased region" description="Acidic residues" evidence="1">
    <location>
        <begin position="206"/>
        <end position="223"/>
    </location>
</feature>
<proteinExistence type="predicted"/>
<feature type="domain" description="SCP" evidence="2">
    <location>
        <begin position="12"/>
        <end position="145"/>
    </location>
</feature>
<dbReference type="AlphaFoldDB" id="A0A9X1K3X6"/>
<dbReference type="InterPro" id="IPR014044">
    <property type="entry name" value="CAP_dom"/>
</dbReference>
<reference evidence="3" key="1">
    <citation type="submission" date="2021-07" db="EMBL/GenBank/DDBJ databases">
        <title>Roseobacter insulae sp. nov., isolated from a tidal flat.</title>
        <authorList>
            <person name="Park S."/>
            <person name="Yoon J.-H."/>
        </authorList>
    </citation>
    <scope>NUCLEOTIDE SEQUENCE</scope>
    <source>
        <strain evidence="3">YSTF-M11</strain>
    </source>
</reference>
<comment type="caution">
    <text evidence="3">The sequence shown here is derived from an EMBL/GenBank/DDBJ whole genome shotgun (WGS) entry which is preliminary data.</text>
</comment>
<protein>
    <recommendedName>
        <fullName evidence="2">SCP domain-containing protein</fullName>
    </recommendedName>
</protein>
<dbReference type="Proteomes" id="UP001138661">
    <property type="component" value="Unassembled WGS sequence"/>
</dbReference>
<keyword evidence="4" id="KW-1185">Reference proteome</keyword>
<feature type="compositionally biased region" description="Acidic residues" evidence="1">
    <location>
        <begin position="279"/>
        <end position="291"/>
    </location>
</feature>
<dbReference type="CDD" id="cd05379">
    <property type="entry name" value="CAP_bacterial"/>
    <property type="match status" value="1"/>
</dbReference>
<feature type="region of interest" description="Disordered" evidence="1">
    <location>
        <begin position="147"/>
        <end position="291"/>
    </location>
</feature>
<dbReference type="RefSeq" id="WP_219504315.1">
    <property type="nucleotide sequence ID" value="NZ_JAHXDN010000004.1"/>
</dbReference>
<dbReference type="PANTHER" id="PTHR31157:SF1">
    <property type="entry name" value="SCP DOMAIN-CONTAINING PROTEIN"/>
    <property type="match status" value="1"/>
</dbReference>
<dbReference type="EMBL" id="JAHXDN010000004">
    <property type="protein sequence ID" value="MBW4709122.1"/>
    <property type="molecule type" value="Genomic_DNA"/>
</dbReference>
<evidence type="ECO:0000259" key="2">
    <source>
        <dbReference type="Pfam" id="PF00188"/>
    </source>
</evidence>
<dbReference type="Pfam" id="PF00188">
    <property type="entry name" value="CAP"/>
    <property type="match status" value="1"/>
</dbReference>
<dbReference type="PANTHER" id="PTHR31157">
    <property type="entry name" value="SCP DOMAIN-CONTAINING PROTEIN"/>
    <property type="match status" value="1"/>
</dbReference>
<evidence type="ECO:0000256" key="1">
    <source>
        <dbReference type="SAM" id="MobiDB-lite"/>
    </source>
</evidence>
<name>A0A9X1K3X6_9RHOB</name>
<organism evidence="3 4">
    <name type="scientific">Roseobacter insulae</name>
    <dbReference type="NCBI Taxonomy" id="2859783"/>
    <lineage>
        <taxon>Bacteria</taxon>
        <taxon>Pseudomonadati</taxon>
        <taxon>Pseudomonadota</taxon>
        <taxon>Alphaproteobacteria</taxon>
        <taxon>Rhodobacterales</taxon>
        <taxon>Roseobacteraceae</taxon>
        <taxon>Roseobacter</taxon>
    </lineage>
</organism>
<evidence type="ECO:0000313" key="3">
    <source>
        <dbReference type="EMBL" id="MBW4709122.1"/>
    </source>
</evidence>
<accession>A0A9X1K3X6</accession>
<evidence type="ECO:0000313" key="4">
    <source>
        <dbReference type="Proteomes" id="UP001138661"/>
    </source>
</evidence>
<gene>
    <name evidence="3" type="ORF">KX928_15125</name>
</gene>
<feature type="compositionally biased region" description="Acidic residues" evidence="1">
    <location>
        <begin position="232"/>
        <end position="270"/>
    </location>
</feature>
<sequence length="382" mass="40805">MSQANALEQLMLNLINEERAAVGVQPLTFDDRLNDASEDHSSWMLGSNQFSHTGVGGSSPTDRMERAGFEFEGAWRSGENIGWQSERGDPGLEDDVEQIHDSLMRSPGHRANILNPNFDEIGIGIEQGDFTSGSTFDSVMVTQNFATTDADDPAPVDATETPVVTSDMDDSVPDDAVANPVNTAEPAEVPEVTDDDSPVDTVNMPDDGEEPPVDTAETDDTPDADGAGEPVDSVDGDETAETPEEVPVETADTEDPAADDMQDDDTEEGPVDTAGGEDTPADEDADDPAEEDMAACGLEGDGVIFVNFRDVTIDFNFYGIEGENDEAEGLTMVAASDDRDEDEAAADAPELSFDVDAFLAQVSEMLTQIDWQPDCCHCSEMA</sequence>